<reference evidence="1 2" key="1">
    <citation type="journal article" date="2021" name="Elife">
        <title>Chloroplast acquisition without the gene transfer in kleptoplastic sea slugs, Plakobranchus ocellatus.</title>
        <authorList>
            <person name="Maeda T."/>
            <person name="Takahashi S."/>
            <person name="Yoshida T."/>
            <person name="Shimamura S."/>
            <person name="Takaki Y."/>
            <person name="Nagai Y."/>
            <person name="Toyoda A."/>
            <person name="Suzuki Y."/>
            <person name="Arimoto A."/>
            <person name="Ishii H."/>
            <person name="Satoh N."/>
            <person name="Nishiyama T."/>
            <person name="Hasebe M."/>
            <person name="Maruyama T."/>
            <person name="Minagawa J."/>
            <person name="Obokata J."/>
            <person name="Shigenobu S."/>
        </authorList>
    </citation>
    <scope>NUCLEOTIDE SEQUENCE [LARGE SCALE GENOMIC DNA]</scope>
</reference>
<dbReference type="AlphaFoldDB" id="A0AAV4BWV4"/>
<evidence type="ECO:0000313" key="2">
    <source>
        <dbReference type="Proteomes" id="UP000735302"/>
    </source>
</evidence>
<accession>A0AAV4BWV4</accession>
<evidence type="ECO:0000313" key="1">
    <source>
        <dbReference type="EMBL" id="GFO23610.1"/>
    </source>
</evidence>
<name>A0AAV4BWV4_9GAST</name>
<dbReference type="Proteomes" id="UP000735302">
    <property type="component" value="Unassembled WGS sequence"/>
</dbReference>
<proteinExistence type="predicted"/>
<organism evidence="1 2">
    <name type="scientific">Plakobranchus ocellatus</name>
    <dbReference type="NCBI Taxonomy" id="259542"/>
    <lineage>
        <taxon>Eukaryota</taxon>
        <taxon>Metazoa</taxon>
        <taxon>Spiralia</taxon>
        <taxon>Lophotrochozoa</taxon>
        <taxon>Mollusca</taxon>
        <taxon>Gastropoda</taxon>
        <taxon>Heterobranchia</taxon>
        <taxon>Euthyneura</taxon>
        <taxon>Panpulmonata</taxon>
        <taxon>Sacoglossa</taxon>
        <taxon>Placobranchoidea</taxon>
        <taxon>Plakobranchidae</taxon>
        <taxon>Plakobranchus</taxon>
    </lineage>
</organism>
<protein>
    <submittedName>
        <fullName evidence="1">Uncharacterized protein</fullName>
    </submittedName>
</protein>
<gene>
    <name evidence="1" type="ORF">PoB_005011500</name>
</gene>
<comment type="caution">
    <text evidence="1">The sequence shown here is derived from an EMBL/GenBank/DDBJ whole genome shotgun (WGS) entry which is preliminary data.</text>
</comment>
<sequence>MPSCHHPKSDTIMSSVRRISCSRTLGMPVPVWHTQYLDRGEMDHAPNTLRLSAHGHLITLSDRLDDRLALEERKQTKEKDCKVNSSEIVSFLSVFSSPKHLLLSRLLSYLTDP</sequence>
<dbReference type="EMBL" id="BLXT01005511">
    <property type="protein sequence ID" value="GFO23610.1"/>
    <property type="molecule type" value="Genomic_DNA"/>
</dbReference>
<keyword evidence="2" id="KW-1185">Reference proteome</keyword>